<protein>
    <recommendedName>
        <fullName evidence="3">DUF3019 domain-containing protein</fullName>
    </recommendedName>
</protein>
<organism evidence="1 2">
    <name type="scientific">Colwellia marinimaniae</name>
    <dbReference type="NCBI Taxonomy" id="1513592"/>
    <lineage>
        <taxon>Bacteria</taxon>
        <taxon>Pseudomonadati</taxon>
        <taxon>Pseudomonadota</taxon>
        <taxon>Gammaproteobacteria</taxon>
        <taxon>Alteromonadales</taxon>
        <taxon>Colwelliaceae</taxon>
        <taxon>Colwellia</taxon>
    </lineage>
</organism>
<comment type="caution">
    <text evidence="1">The sequence shown here is derived from an EMBL/GenBank/DDBJ whole genome shotgun (WGS) entry which is preliminary data.</text>
</comment>
<dbReference type="EMBL" id="BDQM01000008">
    <property type="protein sequence ID" value="GAW95836.1"/>
    <property type="molecule type" value="Genomic_DNA"/>
</dbReference>
<keyword evidence="2" id="KW-1185">Reference proteome</keyword>
<reference evidence="1 2" key="1">
    <citation type="submission" date="2017-06" db="EMBL/GenBank/DDBJ databases">
        <title>Whole Genome Sequences of Colwellia marinimaniae MTCD1.</title>
        <authorList>
            <person name="Kusumoto H."/>
            <person name="Inoue M."/>
            <person name="Tanikawa K."/>
            <person name="Maeji H."/>
            <person name="Cameron J.H."/>
            <person name="Bartlett D.H."/>
        </authorList>
    </citation>
    <scope>NUCLEOTIDE SEQUENCE [LARGE SCALE GENOMIC DNA]</scope>
    <source>
        <strain evidence="1 2">MTCD1</strain>
    </source>
</reference>
<evidence type="ECO:0000313" key="1">
    <source>
        <dbReference type="EMBL" id="GAW95836.1"/>
    </source>
</evidence>
<sequence>MYFNVGKGIAIAHVKVPLFLLYSFLLAGQVNANEVKTANNAEVTFTALPEQCVTLRQGRDCFATVELQWHSSTKQSFCLYQEGKNKQLGCWQNNNQVLINVEFQSNKTIKYQLRTVSDNKVIAETQVEVSWQHKNTARKRRWRLF</sequence>
<gene>
    <name evidence="1" type="ORF">MTCD1_01439</name>
</gene>
<dbReference type="Pfam" id="PF11456">
    <property type="entry name" value="DUF3019"/>
    <property type="match status" value="1"/>
</dbReference>
<name>A0ABQ0MTY8_9GAMM</name>
<dbReference type="InterPro" id="IPR021559">
    <property type="entry name" value="DUF3019"/>
</dbReference>
<evidence type="ECO:0000313" key="2">
    <source>
        <dbReference type="Proteomes" id="UP000197068"/>
    </source>
</evidence>
<accession>A0ABQ0MTY8</accession>
<dbReference type="Proteomes" id="UP000197068">
    <property type="component" value="Unassembled WGS sequence"/>
</dbReference>
<proteinExistence type="predicted"/>
<evidence type="ECO:0008006" key="3">
    <source>
        <dbReference type="Google" id="ProtNLM"/>
    </source>
</evidence>
<dbReference type="RefSeq" id="WP_057179621.1">
    <property type="nucleotide sequence ID" value="NZ_BDQM01000008.1"/>
</dbReference>